<organism evidence="1 2">
    <name type="scientific">Legionella pneumophila</name>
    <dbReference type="NCBI Taxonomy" id="446"/>
    <lineage>
        <taxon>Bacteria</taxon>
        <taxon>Pseudomonadati</taxon>
        <taxon>Pseudomonadota</taxon>
        <taxon>Gammaproteobacteria</taxon>
        <taxon>Legionellales</taxon>
        <taxon>Legionellaceae</taxon>
        <taxon>Legionella</taxon>
    </lineage>
</organism>
<evidence type="ECO:0000313" key="1">
    <source>
        <dbReference type="EMBL" id="PPK32743.1"/>
    </source>
</evidence>
<sequence length="235" mass="28207">MHIQIDGIPIEILRKPIKNLNLRIYPPDGLVKVSVPLKYSEQLIKQQLQEKSEWIRVQRERIRTRSFSREQSLQTGATILFKGKSYLLIVEEHHGPSQILMKDELIYYYTKPNLTPQQKQIVLDRWYRKEMNLVIPRLIQQWEPIMEIKINQWGTKKMKTRWGSCNPRAQRIWLNLNLIKKPLECLEYVLVHEMVHILEASHNKRFYALMTQFMPKWQEYQRILEGTPNASTFAR</sequence>
<dbReference type="CDD" id="cd07344">
    <property type="entry name" value="M48_yhfN_like"/>
    <property type="match status" value="1"/>
</dbReference>
<dbReference type="AlphaFoldDB" id="A0A2S6F5N8"/>
<dbReference type="InterPro" id="IPR053136">
    <property type="entry name" value="UTP_pyrophosphatase-like"/>
</dbReference>
<name>A0A2S6F5N8_LEGPN</name>
<dbReference type="Gene3D" id="3.30.2010.10">
    <property type="entry name" value="Metalloproteases ('zincins'), catalytic domain"/>
    <property type="match status" value="1"/>
</dbReference>
<protein>
    <submittedName>
        <fullName evidence="1">M48 family peptidase</fullName>
    </submittedName>
</protein>
<dbReference type="EMBL" id="PQWY01000004">
    <property type="protein sequence ID" value="PPK32743.1"/>
    <property type="molecule type" value="Genomic_DNA"/>
</dbReference>
<reference evidence="1 2" key="1">
    <citation type="submission" date="2018-02" db="EMBL/GenBank/DDBJ databases">
        <title>Draft genome sequences of four Legionella pneumophila clinical strains isolated in Ontario.</title>
        <authorList>
            <person name="Fortuna A."/>
            <person name="Ramnarine R."/>
            <person name="Li A."/>
            <person name="Frantz C."/>
            <person name="Mallo G."/>
        </authorList>
    </citation>
    <scope>NUCLEOTIDE SEQUENCE [LARGE SCALE GENOMIC DNA]</scope>
    <source>
        <strain evidence="1 2">LG61</strain>
    </source>
</reference>
<proteinExistence type="predicted"/>
<dbReference type="PANTHER" id="PTHR30399:SF1">
    <property type="entry name" value="UTP PYROPHOSPHATASE"/>
    <property type="match status" value="1"/>
</dbReference>
<evidence type="ECO:0000313" key="2">
    <source>
        <dbReference type="Proteomes" id="UP000239239"/>
    </source>
</evidence>
<dbReference type="PANTHER" id="PTHR30399">
    <property type="entry name" value="UNCHARACTERIZED PROTEIN YGJP"/>
    <property type="match status" value="1"/>
</dbReference>
<dbReference type="RefSeq" id="WP_027228942.1">
    <property type="nucleotide sequence ID" value="NZ_CP017601.1"/>
</dbReference>
<accession>A0A2S6F5N8</accession>
<dbReference type="Proteomes" id="UP000239239">
    <property type="component" value="Unassembled WGS sequence"/>
</dbReference>
<comment type="caution">
    <text evidence="1">The sequence shown here is derived from an EMBL/GenBank/DDBJ whole genome shotgun (WGS) entry which is preliminary data.</text>
</comment>
<dbReference type="Pfam" id="PF01863">
    <property type="entry name" value="YgjP-like"/>
    <property type="match status" value="1"/>
</dbReference>
<gene>
    <name evidence="1" type="ORF">C3928_02625</name>
</gene>
<dbReference type="InterPro" id="IPR002725">
    <property type="entry name" value="YgjP-like_metallopeptidase"/>
</dbReference>
<dbReference type="OrthoDB" id="9811177at2"/>